<name>A0A9P4R672_9PLEO</name>
<keyword evidence="2" id="KW-1185">Reference proteome</keyword>
<evidence type="ECO:0000313" key="2">
    <source>
        <dbReference type="Proteomes" id="UP000799444"/>
    </source>
</evidence>
<dbReference type="AlphaFoldDB" id="A0A9P4R672"/>
<proteinExistence type="predicted"/>
<dbReference type="EMBL" id="ML996116">
    <property type="protein sequence ID" value="KAF2737419.1"/>
    <property type="molecule type" value="Genomic_DNA"/>
</dbReference>
<protein>
    <submittedName>
        <fullName evidence="1">Uncharacterized protein</fullName>
    </submittedName>
</protein>
<reference evidence="1" key="1">
    <citation type="journal article" date="2020" name="Stud. Mycol.">
        <title>101 Dothideomycetes genomes: a test case for predicting lifestyles and emergence of pathogens.</title>
        <authorList>
            <person name="Haridas S."/>
            <person name="Albert R."/>
            <person name="Binder M."/>
            <person name="Bloem J."/>
            <person name="Labutti K."/>
            <person name="Salamov A."/>
            <person name="Andreopoulos B."/>
            <person name="Baker S."/>
            <person name="Barry K."/>
            <person name="Bills G."/>
            <person name="Bluhm B."/>
            <person name="Cannon C."/>
            <person name="Castanera R."/>
            <person name="Culley D."/>
            <person name="Daum C."/>
            <person name="Ezra D."/>
            <person name="Gonzalez J."/>
            <person name="Henrissat B."/>
            <person name="Kuo A."/>
            <person name="Liang C."/>
            <person name="Lipzen A."/>
            <person name="Lutzoni F."/>
            <person name="Magnuson J."/>
            <person name="Mondo S."/>
            <person name="Nolan M."/>
            <person name="Ohm R."/>
            <person name="Pangilinan J."/>
            <person name="Park H.-J."/>
            <person name="Ramirez L."/>
            <person name="Alfaro M."/>
            <person name="Sun H."/>
            <person name="Tritt A."/>
            <person name="Yoshinaga Y."/>
            <person name="Zwiers L.-H."/>
            <person name="Turgeon B."/>
            <person name="Goodwin S."/>
            <person name="Spatafora J."/>
            <person name="Crous P."/>
            <person name="Grigoriev I."/>
        </authorList>
    </citation>
    <scope>NUCLEOTIDE SEQUENCE</scope>
    <source>
        <strain evidence="1">CBS 125425</strain>
    </source>
</reference>
<comment type="caution">
    <text evidence="1">The sequence shown here is derived from an EMBL/GenBank/DDBJ whole genome shotgun (WGS) entry which is preliminary data.</text>
</comment>
<organism evidence="1 2">
    <name type="scientific">Polyplosphaeria fusca</name>
    <dbReference type="NCBI Taxonomy" id="682080"/>
    <lineage>
        <taxon>Eukaryota</taxon>
        <taxon>Fungi</taxon>
        <taxon>Dikarya</taxon>
        <taxon>Ascomycota</taxon>
        <taxon>Pezizomycotina</taxon>
        <taxon>Dothideomycetes</taxon>
        <taxon>Pleosporomycetidae</taxon>
        <taxon>Pleosporales</taxon>
        <taxon>Tetraplosphaeriaceae</taxon>
        <taxon>Polyplosphaeria</taxon>
    </lineage>
</organism>
<accession>A0A9P4R672</accession>
<gene>
    <name evidence="1" type="ORF">EJ04DRAFT_593043</name>
</gene>
<evidence type="ECO:0000313" key="1">
    <source>
        <dbReference type="EMBL" id="KAF2737419.1"/>
    </source>
</evidence>
<sequence>MKTQPTINGTAVRMKSAAEDIDAPPTKRAKVSQNCEIQETTRTKKGLMDLPGGELLDNGLVSMPARMIHLPSRYRLVPRAAIGAYVQHQRVWALIQTCKIIRNEAYWINIEGMQLKLDLCDLPAFHAHFFAGKTNCAANVTFEAYFRSERDRWLSQGVDLLSLLKTVVYNPKVNCRFSHRDPNHDLEDMFQYYRENPEHLDVLAGLELHTEPLRPRPVDVYGRCLSYKSCIDMVIRREFWQPCLNIGAGIVPWQLAGADEELVEFTKRIGVNSFKGLIVWTSIEAHAT</sequence>
<dbReference type="Proteomes" id="UP000799444">
    <property type="component" value="Unassembled WGS sequence"/>
</dbReference>